<reference evidence="2 3" key="1">
    <citation type="submission" date="2018-05" db="EMBL/GenBank/DDBJ databases">
        <title>Micromonospora from Atacama Desert.</title>
        <authorList>
            <person name="Carro L."/>
            <person name="Goodfellow M."/>
            <person name="Klenk H.-P."/>
        </authorList>
    </citation>
    <scope>NUCLEOTIDE SEQUENCE [LARGE SCALE GENOMIC DNA]</scope>
    <source>
        <strain evidence="2 3">LB39</strain>
    </source>
</reference>
<keyword evidence="3" id="KW-1185">Reference proteome</keyword>
<feature type="region of interest" description="Disordered" evidence="1">
    <location>
        <begin position="1"/>
        <end position="51"/>
    </location>
</feature>
<name>A0A3N9X056_9ACTN</name>
<accession>A0A3N9X056</accession>
<gene>
    <name evidence="2" type="ORF">DLJ59_23805</name>
</gene>
<proteinExistence type="predicted"/>
<evidence type="ECO:0000313" key="3">
    <source>
        <dbReference type="Proteomes" id="UP000282312"/>
    </source>
</evidence>
<dbReference type="AlphaFoldDB" id="A0A3N9X056"/>
<comment type="caution">
    <text evidence="2">The sequence shown here is derived from an EMBL/GenBank/DDBJ whole genome shotgun (WGS) entry which is preliminary data.</text>
</comment>
<evidence type="ECO:0000313" key="2">
    <source>
        <dbReference type="EMBL" id="RQW99726.1"/>
    </source>
</evidence>
<organism evidence="2 3">
    <name type="scientific">Micromonospora inaquosa</name>
    <dbReference type="NCBI Taxonomy" id="2203716"/>
    <lineage>
        <taxon>Bacteria</taxon>
        <taxon>Bacillati</taxon>
        <taxon>Actinomycetota</taxon>
        <taxon>Actinomycetes</taxon>
        <taxon>Micromonosporales</taxon>
        <taxon>Micromonosporaceae</taxon>
        <taxon>Micromonospora</taxon>
    </lineage>
</organism>
<sequence length="89" mass="9398">MVNPPAGPGQRHAAPRPGRHADVGPPPRTAARREWPRRSRPPPESCVRGRGVLSCTDDHTRSPRHVAHAVGGCAPARRPAGAGRALVQA</sequence>
<dbReference type="Proteomes" id="UP000282312">
    <property type="component" value="Unassembled WGS sequence"/>
</dbReference>
<evidence type="ECO:0000256" key="1">
    <source>
        <dbReference type="SAM" id="MobiDB-lite"/>
    </source>
</evidence>
<protein>
    <submittedName>
        <fullName evidence="2">Uncharacterized protein</fullName>
    </submittedName>
</protein>
<dbReference type="EMBL" id="QGSZ01000263">
    <property type="protein sequence ID" value="RQW99726.1"/>
    <property type="molecule type" value="Genomic_DNA"/>
</dbReference>